<feature type="transmembrane region" description="Helical" evidence="6">
    <location>
        <begin position="55"/>
        <end position="78"/>
    </location>
</feature>
<evidence type="ECO:0000256" key="6">
    <source>
        <dbReference type="SAM" id="Phobius"/>
    </source>
</evidence>
<feature type="domain" description="Cardiolipin synthase N-terminal" evidence="7">
    <location>
        <begin position="33"/>
        <end position="74"/>
    </location>
</feature>
<name>A0A0F6Z842_9CORY</name>
<dbReference type="InterPro" id="IPR027379">
    <property type="entry name" value="CLS_N"/>
</dbReference>
<accession>A0A0F6Z842</accession>
<dbReference type="GeneID" id="1020712"/>
<evidence type="ECO:0000313" key="8">
    <source>
        <dbReference type="EMBL" id="AKF28531.1"/>
    </source>
</evidence>
<dbReference type="GO" id="GO:0005886">
    <property type="term" value="C:plasma membrane"/>
    <property type="evidence" value="ECO:0007669"/>
    <property type="project" value="UniProtKB-SubCell"/>
</dbReference>
<dbReference type="PATRIC" id="fig|92706.3.peg.2907"/>
<gene>
    <name evidence="8" type="ORF">YH66_13870</name>
</gene>
<dbReference type="AlphaFoldDB" id="A0A0F6Z842"/>
<evidence type="ECO:0000256" key="1">
    <source>
        <dbReference type="ARBA" id="ARBA00004651"/>
    </source>
</evidence>
<keyword evidence="5 6" id="KW-0472">Membrane</keyword>
<evidence type="ECO:0000256" key="2">
    <source>
        <dbReference type="ARBA" id="ARBA00022475"/>
    </source>
</evidence>
<keyword evidence="2" id="KW-1003">Cell membrane</keyword>
<dbReference type="HOGENOM" id="CLU_2463821_0_0_11"/>
<keyword evidence="3 6" id="KW-0812">Transmembrane</keyword>
<sequence>MAPATSLPLESGNNILFPPMYDLVWSVIPFVILLVVAITVATVEYTRKRDVVASLGWGALVLFLPIIGFVIWAVAALIRRENRTAIKG</sequence>
<protein>
    <recommendedName>
        <fullName evidence="7">Cardiolipin synthase N-terminal domain-containing protein</fullName>
    </recommendedName>
</protein>
<dbReference type="Pfam" id="PF13396">
    <property type="entry name" value="PLDc_N"/>
    <property type="match status" value="1"/>
</dbReference>
<evidence type="ECO:0000256" key="4">
    <source>
        <dbReference type="ARBA" id="ARBA00022989"/>
    </source>
</evidence>
<evidence type="ECO:0000313" key="9">
    <source>
        <dbReference type="Proteomes" id="UP000034037"/>
    </source>
</evidence>
<proteinExistence type="predicted"/>
<feature type="transmembrane region" description="Helical" evidence="6">
    <location>
        <begin position="23"/>
        <end position="43"/>
    </location>
</feature>
<comment type="subcellular location">
    <subcellularLocation>
        <location evidence="1">Cell membrane</location>
        <topology evidence="1">Multi-pass membrane protein</topology>
    </subcellularLocation>
</comment>
<evidence type="ECO:0000256" key="3">
    <source>
        <dbReference type="ARBA" id="ARBA00022692"/>
    </source>
</evidence>
<dbReference type="Proteomes" id="UP000034037">
    <property type="component" value="Chromosome"/>
</dbReference>
<organism evidence="8 9">
    <name type="scientific">[Brevibacterium] flavum</name>
    <dbReference type="NCBI Taxonomy" id="92706"/>
    <lineage>
        <taxon>Bacteria</taxon>
        <taxon>Bacillati</taxon>
        <taxon>Actinomycetota</taxon>
        <taxon>Actinomycetes</taxon>
        <taxon>Mycobacteriales</taxon>
        <taxon>Corynebacteriaceae</taxon>
        <taxon>Corynebacterium</taxon>
    </lineage>
</organism>
<keyword evidence="4 6" id="KW-1133">Transmembrane helix</keyword>
<dbReference type="RefSeq" id="WP_003862858.1">
    <property type="nucleotide sequence ID" value="NZ_CP011309.1"/>
</dbReference>
<dbReference type="EMBL" id="CP011309">
    <property type="protein sequence ID" value="AKF28531.1"/>
    <property type="molecule type" value="Genomic_DNA"/>
</dbReference>
<evidence type="ECO:0000256" key="5">
    <source>
        <dbReference type="ARBA" id="ARBA00023136"/>
    </source>
</evidence>
<keyword evidence="9" id="KW-1185">Reference proteome</keyword>
<reference evidence="8 9" key="1">
    <citation type="submission" date="2015-04" db="EMBL/GenBank/DDBJ databases">
        <title>Complete Genome Sequence of Brevibacterium flavum ATCC 15168.</title>
        <authorList>
            <person name="Ahn J."/>
            <person name="Park G."/>
            <person name="Jeon W."/>
            <person name="Jang Y."/>
            <person name="Jang M."/>
            <person name="Lee H."/>
            <person name="Lee H."/>
        </authorList>
    </citation>
    <scope>NUCLEOTIDE SEQUENCE [LARGE SCALE GENOMIC DNA]</scope>
    <source>
        <strain evidence="8 9">ATCC 15168</strain>
    </source>
</reference>
<evidence type="ECO:0000259" key="7">
    <source>
        <dbReference type="Pfam" id="PF13396"/>
    </source>
</evidence>